<accession>A0ABM5JN63</accession>
<dbReference type="PANTHER" id="PTHR10773:SF19">
    <property type="match status" value="1"/>
</dbReference>
<dbReference type="EnsemblMetazoa" id="XM_050643417.1">
    <property type="protein sequence ID" value="XP_050499374.1"/>
    <property type="gene ID" value="LOC126879979"/>
</dbReference>
<dbReference type="InterPro" id="IPR057191">
    <property type="entry name" value="DUF7869"/>
</dbReference>
<dbReference type="PANTHER" id="PTHR10773">
    <property type="entry name" value="DNA-DIRECTED RNA POLYMERASES I, II, AND III SUBUNIT RPABC2"/>
    <property type="match status" value="1"/>
</dbReference>
<reference evidence="2" key="1">
    <citation type="submission" date="2025-05" db="UniProtKB">
        <authorList>
            <consortium name="EnsemblMetazoa"/>
        </authorList>
    </citation>
    <scope>IDENTIFICATION</scope>
</reference>
<evidence type="ECO:0000313" key="2">
    <source>
        <dbReference type="EnsemblMetazoa" id="XP_050499374.1"/>
    </source>
</evidence>
<dbReference type="Pfam" id="PF25273">
    <property type="entry name" value="DUF7869"/>
    <property type="match status" value="1"/>
</dbReference>
<sequence>MEVNVSLRTLLNINRGKKRKININQWKRNIRKRHRNAGEAYISVRNENVPEKPRPHEERLCKCKSVCKADKIQGQFGDLFTKFHSLDYNGQTAHLASCMELQEPQRRRVPEDISRRQCTVRYHILIGVKKLPVCQKTICQAFGITPRRIQHIQQKIKTDMPLRDQRGKHNNRPKKVHETDKERIKEHIKSFPHQENHYSRAASSKNCLPAELSLKKMYKLFCEKYPQCNVSRRTYTDIFQSDFNLRFGLPRSDTCTFCDKMYIKLVATSDGPERKAILVDSELNHARAEAGYKALKLDAEKANPQLVVLFTDLQQVLYCPTLTHSSVFYQRQYATYNYDIHDAGSNDATMMLWHESIGSRGSTDIASAFLCYIKHNFRPLNSGEIKKLIVWSDRCVGQNNNWRMLSMFRLLIVNRYFTQVEQKFLTNGHSFLPCDRDFLLIERKKKTAMVNVPFDWVVVIANSRPSKPFNVYYMEQKDFKDFSACENYLWKDPKCKITEYRWFKFDSDDPTRIMARTSHNIMQPWQTFSLVNKKWGAKAIRAFNYQIDALPNAYTGPIIIKEEKRKNLLDMCQYLKPEYREFYEKLE</sequence>
<feature type="domain" description="DUF7869" evidence="1">
    <location>
        <begin position="386"/>
        <end position="510"/>
    </location>
</feature>
<organism evidence="2 3">
    <name type="scientific">Diabrotica virgifera virgifera</name>
    <name type="common">western corn rootworm</name>
    <dbReference type="NCBI Taxonomy" id="50390"/>
    <lineage>
        <taxon>Eukaryota</taxon>
        <taxon>Metazoa</taxon>
        <taxon>Ecdysozoa</taxon>
        <taxon>Arthropoda</taxon>
        <taxon>Hexapoda</taxon>
        <taxon>Insecta</taxon>
        <taxon>Pterygota</taxon>
        <taxon>Neoptera</taxon>
        <taxon>Endopterygota</taxon>
        <taxon>Coleoptera</taxon>
        <taxon>Polyphaga</taxon>
        <taxon>Cucujiformia</taxon>
        <taxon>Chrysomeloidea</taxon>
        <taxon>Chrysomelidae</taxon>
        <taxon>Galerucinae</taxon>
        <taxon>Diabroticina</taxon>
        <taxon>Diabroticites</taxon>
        <taxon>Diabrotica</taxon>
    </lineage>
</organism>
<dbReference type="Proteomes" id="UP001652700">
    <property type="component" value="Unplaced"/>
</dbReference>
<evidence type="ECO:0000313" key="3">
    <source>
        <dbReference type="Proteomes" id="UP001652700"/>
    </source>
</evidence>
<keyword evidence="3" id="KW-1185">Reference proteome</keyword>
<protein>
    <recommendedName>
        <fullName evidence="1">DUF7869 domain-containing protein</fullName>
    </recommendedName>
</protein>
<evidence type="ECO:0000259" key="1">
    <source>
        <dbReference type="Pfam" id="PF25273"/>
    </source>
</evidence>
<proteinExistence type="predicted"/>
<dbReference type="RefSeq" id="XP_050499374.1">
    <property type="nucleotide sequence ID" value="XM_050643417.1"/>
</dbReference>
<dbReference type="GeneID" id="126879979"/>
<name>A0ABM5JN63_DIAVI</name>